<dbReference type="PANTHER" id="PTHR22957:SF547">
    <property type="entry name" value="TBC1 DOMAIN FAMILY MEMBER 16"/>
    <property type="match status" value="1"/>
</dbReference>
<dbReference type="Gene3D" id="1.10.8.270">
    <property type="entry name" value="putative rabgap domain of human tbc1 domain family member 14 like domains"/>
    <property type="match status" value="1"/>
</dbReference>
<dbReference type="InterPro" id="IPR000195">
    <property type="entry name" value="Rab-GAP-TBC_dom"/>
</dbReference>
<name>A0ABP0FGL5_CLALP</name>
<dbReference type="InterPro" id="IPR035969">
    <property type="entry name" value="Rab-GAP_TBC_sf"/>
</dbReference>
<comment type="caution">
    <text evidence="3">The sequence shown here is derived from an EMBL/GenBank/DDBJ whole genome shotgun (WGS) entry which is preliminary data.</text>
</comment>
<evidence type="ECO:0000313" key="4">
    <source>
        <dbReference type="Proteomes" id="UP001642483"/>
    </source>
</evidence>
<protein>
    <recommendedName>
        <fullName evidence="2">Rab-GAP TBC domain-containing protein</fullName>
    </recommendedName>
</protein>
<proteinExistence type="predicted"/>
<dbReference type="PROSITE" id="PS50086">
    <property type="entry name" value="TBC_RABGAP"/>
    <property type="match status" value="1"/>
</dbReference>
<dbReference type="PANTHER" id="PTHR22957">
    <property type="entry name" value="TBC1 DOMAIN FAMILY MEMBER GTPASE-ACTIVATING PROTEIN"/>
    <property type="match status" value="1"/>
</dbReference>
<dbReference type="SUPFAM" id="SSF47923">
    <property type="entry name" value="Ypt/Rab-GAP domain of gyp1p"/>
    <property type="match status" value="2"/>
</dbReference>
<dbReference type="Pfam" id="PF12068">
    <property type="entry name" value="PH_RBD"/>
    <property type="match status" value="1"/>
</dbReference>
<sequence length="621" mass="71321">MSRSERFLNSNETFRAPPLHGEILYSRNNVCIHPPSLLSNTVTHHAGFLTITANVKTGSYSLILNWSPTEIQKKSLEKCEKTETEEVLDSTEDGQPCIEVESSLSPFRSSLSESKRGYDDEPHHGVCFEEKASSEVNERSDLKQGRSAASSYHGFVIRPPKNQAFAAFNIDLAEMRSLRLFFRDDACMTGELLIASHESQYKMLHFHHAGLDCVAEIFKDWKSVIMDNKNKVKCQWIENFSFVLPSLSAPERHPEEDLYRGLTVETWALSVDEFGRLENKWSIQKAVFFGGVDKMLRSTVWPFLLKYYTFDSSIVERNEIREKKSDKYGRLNICREKLMATNEDGEFWKNVACSIEKDVLRTDRANPFFSGEGNPNLEILERILLNYSVYTKTSYTQGMSDLLSPLLMEIREESDVFWCFVGLMQRTIFISSPSDSDMEKQLFYLKELLRILLPGFYEHLMLCGSGAFELLFAHRWILLCFKREFSESEALKIWEACWAHYQTNYFHLFVCVAIIALYGRDVVESKLACDEMLLHFSQLSMQMNGDLVLRKARGLLHTLRLSAVPCTLSEMFYISDSEHQDLPKIKCIREKACDGGCPHGGTIEQSNSVRYKLGKLLTQSL</sequence>
<gene>
    <name evidence="3" type="ORF">CVLEPA_LOCUS6625</name>
</gene>
<dbReference type="SMART" id="SM00164">
    <property type="entry name" value="TBC"/>
    <property type="match status" value="1"/>
</dbReference>
<evidence type="ECO:0000256" key="1">
    <source>
        <dbReference type="ARBA" id="ARBA00022468"/>
    </source>
</evidence>
<dbReference type="EMBL" id="CAWYQH010000046">
    <property type="protein sequence ID" value="CAK8677223.1"/>
    <property type="molecule type" value="Genomic_DNA"/>
</dbReference>
<feature type="domain" description="Rab-GAP TBC" evidence="2">
    <location>
        <begin position="291"/>
        <end position="501"/>
    </location>
</feature>
<keyword evidence="1" id="KW-0343">GTPase activation</keyword>
<keyword evidence="4" id="KW-1185">Reference proteome</keyword>
<accession>A0ABP0FGL5</accession>
<dbReference type="Pfam" id="PF00566">
    <property type="entry name" value="RabGAP-TBC"/>
    <property type="match status" value="1"/>
</dbReference>
<reference evidence="3 4" key="1">
    <citation type="submission" date="2024-02" db="EMBL/GenBank/DDBJ databases">
        <authorList>
            <person name="Daric V."/>
            <person name="Darras S."/>
        </authorList>
    </citation>
    <scope>NUCLEOTIDE SEQUENCE [LARGE SCALE GENOMIC DNA]</scope>
</reference>
<dbReference type="Proteomes" id="UP001642483">
    <property type="component" value="Unassembled WGS sequence"/>
</dbReference>
<dbReference type="InterPro" id="IPR021935">
    <property type="entry name" value="SGSM1/2_RBD"/>
</dbReference>
<evidence type="ECO:0000259" key="2">
    <source>
        <dbReference type="PROSITE" id="PS50086"/>
    </source>
</evidence>
<dbReference type="Gene3D" id="1.10.472.80">
    <property type="entry name" value="Ypt/Rab-GAP domain of gyp1p, domain 3"/>
    <property type="match status" value="1"/>
</dbReference>
<organism evidence="3 4">
    <name type="scientific">Clavelina lepadiformis</name>
    <name type="common">Light-bulb sea squirt</name>
    <name type="synonym">Ascidia lepadiformis</name>
    <dbReference type="NCBI Taxonomy" id="159417"/>
    <lineage>
        <taxon>Eukaryota</taxon>
        <taxon>Metazoa</taxon>
        <taxon>Chordata</taxon>
        <taxon>Tunicata</taxon>
        <taxon>Ascidiacea</taxon>
        <taxon>Aplousobranchia</taxon>
        <taxon>Clavelinidae</taxon>
        <taxon>Clavelina</taxon>
    </lineage>
</organism>
<evidence type="ECO:0000313" key="3">
    <source>
        <dbReference type="EMBL" id="CAK8677223.1"/>
    </source>
</evidence>